<gene>
    <name evidence="2" type="ORF">LTRI10_LOCUS24388</name>
</gene>
<sequence length="122" mass="13401">MLREVKEHVPSRADPHRPLGTTSGGGHALDECDHQHSSTRPGHPAGCKRVNTRMAKAAEAQEAGPTHSGPRLRRQKLDTLKHSTKLRPSVIAVRRCSNRQALIVNPGSRSTAYSMYICYLAN</sequence>
<feature type="region of interest" description="Disordered" evidence="1">
    <location>
        <begin position="1"/>
        <end position="83"/>
    </location>
</feature>
<keyword evidence="3" id="KW-1185">Reference proteome</keyword>
<proteinExistence type="predicted"/>
<name>A0AAV2EBF3_9ROSI</name>
<accession>A0AAV2EBF3</accession>
<organism evidence="2 3">
    <name type="scientific">Linum trigynum</name>
    <dbReference type="NCBI Taxonomy" id="586398"/>
    <lineage>
        <taxon>Eukaryota</taxon>
        <taxon>Viridiplantae</taxon>
        <taxon>Streptophyta</taxon>
        <taxon>Embryophyta</taxon>
        <taxon>Tracheophyta</taxon>
        <taxon>Spermatophyta</taxon>
        <taxon>Magnoliopsida</taxon>
        <taxon>eudicotyledons</taxon>
        <taxon>Gunneridae</taxon>
        <taxon>Pentapetalae</taxon>
        <taxon>rosids</taxon>
        <taxon>fabids</taxon>
        <taxon>Malpighiales</taxon>
        <taxon>Linaceae</taxon>
        <taxon>Linum</taxon>
    </lineage>
</organism>
<dbReference type="Proteomes" id="UP001497516">
    <property type="component" value="Chromosome 4"/>
</dbReference>
<dbReference type="AlphaFoldDB" id="A0AAV2EBF3"/>
<evidence type="ECO:0000256" key="1">
    <source>
        <dbReference type="SAM" id="MobiDB-lite"/>
    </source>
</evidence>
<reference evidence="2 3" key="1">
    <citation type="submission" date="2024-04" db="EMBL/GenBank/DDBJ databases">
        <authorList>
            <person name="Fracassetti M."/>
        </authorList>
    </citation>
    <scope>NUCLEOTIDE SEQUENCE [LARGE SCALE GENOMIC DNA]</scope>
</reference>
<feature type="compositionally biased region" description="Basic and acidic residues" evidence="1">
    <location>
        <begin position="1"/>
        <end position="17"/>
    </location>
</feature>
<evidence type="ECO:0000313" key="3">
    <source>
        <dbReference type="Proteomes" id="UP001497516"/>
    </source>
</evidence>
<protein>
    <submittedName>
        <fullName evidence="2">Uncharacterized protein</fullName>
    </submittedName>
</protein>
<dbReference type="EMBL" id="OZ034817">
    <property type="protein sequence ID" value="CAL1383099.1"/>
    <property type="molecule type" value="Genomic_DNA"/>
</dbReference>
<evidence type="ECO:0000313" key="2">
    <source>
        <dbReference type="EMBL" id="CAL1383099.1"/>
    </source>
</evidence>